<reference evidence="1 2" key="1">
    <citation type="submission" date="2018-05" db="EMBL/GenBank/DDBJ databases">
        <title>Complete genome sequence of phage G17, A novel E. coli O157 phage isolated from cattle in the North-West Province.</title>
        <authorList>
            <person name="Akindolire M.A."/>
            <person name="Ateba C.N."/>
        </authorList>
    </citation>
    <scope>NUCLEOTIDE SEQUENCE [LARGE SCALE GENOMIC DNA]</scope>
</reference>
<sequence length="413" mass="45318">MPNRKVFKSDKPKAIAVVPYEVNAGLDGYVPIGEYHHEEGQDILGNPLNHVMFHHVQDLLYRDGQDDAMNYPIRMIQSGPEPLEPGPMDFNTSESRLTSYTVPYTMAYPNCILMVTGRKEMSQGLQGLRATHGGEPLQLAYYTQANDWVCWAAIFIGSNLTLEEADLIVEADEPITPLIGRIIDKEHPVVDAEFVSNTENSSVFSLKFEQLPEQKYLRFLIGYRGFKDYVGTSGTPVDLLAYKRIMGGTPATPTASASKATWTYSAGTATYTGGNDDANEYLELTYPGGATDSSKYNAIRFTTTLSQAGSMVIKFMSPNGASRTHILMGPITDQEVMIESSASGAYYHSIRISSNENCTLSNVQILADSLSLTTVMLASPDVVDMQPVGGNINLQFNNMGFAANLGMSYKEEI</sequence>
<keyword evidence="2" id="KW-1185">Reference proteome</keyword>
<dbReference type="Proteomes" id="UP000250998">
    <property type="component" value="Segment"/>
</dbReference>
<proteinExistence type="predicted"/>
<protein>
    <submittedName>
        <fullName evidence="1">Uncharacterized protein</fullName>
    </submittedName>
</protein>
<accession>A0A2Z4Q003</accession>
<dbReference type="KEGG" id="vg:77935631"/>
<evidence type="ECO:0000313" key="2">
    <source>
        <dbReference type="Proteomes" id="UP000250998"/>
    </source>
</evidence>
<name>A0A2Z4Q003_9CAUD</name>
<organism evidence="1 2">
    <name type="scientific">Escherichia phage phi G17</name>
    <dbReference type="NCBI Taxonomy" id="2234086"/>
    <lineage>
        <taxon>Viruses</taxon>
        <taxon>Duplodnaviria</taxon>
        <taxon>Heunggongvirae</taxon>
        <taxon>Uroviricota</taxon>
        <taxon>Caudoviricetes</taxon>
        <taxon>Schitoviridae</taxon>
        <taxon>Enquatrovirinae</taxon>
        <taxon>Gamaleyavirus</taxon>
        <taxon>Gamaleyavirus G17</taxon>
    </lineage>
</organism>
<evidence type="ECO:0000313" key="1">
    <source>
        <dbReference type="EMBL" id="AWY03418.1"/>
    </source>
</evidence>
<dbReference type="EMBL" id="MH358458">
    <property type="protein sequence ID" value="AWY03418.1"/>
    <property type="molecule type" value="Genomic_DNA"/>
</dbReference>
<dbReference type="RefSeq" id="YP_010659647.1">
    <property type="nucleotide sequence ID" value="NC_070870.1"/>
</dbReference>
<dbReference type="GeneID" id="77935631"/>